<dbReference type="RefSeq" id="XP_031851701.1">
    <property type="nucleotide sequence ID" value="XM_031995810.1"/>
</dbReference>
<dbReference type="PANTHER" id="PTHR28251">
    <property type="entry name" value="V-TYPE ATPASE ASSEMBLY FACTOR PKR1"/>
    <property type="match status" value="1"/>
</dbReference>
<sequence length="118" mass="13078">MSSVVNYVQNLWQSVLTPGLSPTLIGSTHVSFGLLLIVLVFMLVYTGSLHFLALLLIASGLWAAITWFIGEVQLLELEKRKKEEEEEKEKEKEKDQKKDAEKPEAVTSGSQPLSSSSS</sequence>
<evidence type="ECO:0000313" key="4">
    <source>
        <dbReference type="Proteomes" id="UP000398389"/>
    </source>
</evidence>
<keyword evidence="2" id="KW-1133">Transmembrane helix</keyword>
<gene>
    <name evidence="3" type="ORF">SAPINGB_P001087</name>
</gene>
<feature type="region of interest" description="Disordered" evidence="1">
    <location>
        <begin position="81"/>
        <end position="118"/>
    </location>
</feature>
<accession>A0A5E8B4I2</accession>
<feature type="transmembrane region" description="Helical" evidence="2">
    <location>
        <begin position="51"/>
        <end position="70"/>
    </location>
</feature>
<feature type="compositionally biased region" description="Basic and acidic residues" evidence="1">
    <location>
        <begin position="81"/>
        <end position="104"/>
    </location>
</feature>
<feature type="compositionally biased region" description="Low complexity" evidence="1">
    <location>
        <begin position="108"/>
        <end position="118"/>
    </location>
</feature>
<evidence type="ECO:0000256" key="1">
    <source>
        <dbReference type="SAM" id="MobiDB-lite"/>
    </source>
</evidence>
<keyword evidence="2" id="KW-0472">Membrane</keyword>
<dbReference type="OrthoDB" id="9626941at2759"/>
<dbReference type="AlphaFoldDB" id="A0A5E8B4I2"/>
<dbReference type="GO" id="GO:0070072">
    <property type="term" value="P:vacuolar proton-transporting V-type ATPase complex assembly"/>
    <property type="evidence" value="ECO:0007669"/>
    <property type="project" value="InterPro"/>
</dbReference>
<dbReference type="PANTHER" id="PTHR28251:SF1">
    <property type="entry name" value="V-TYPE ATPASE ASSEMBLY FACTOR PKR1"/>
    <property type="match status" value="1"/>
</dbReference>
<keyword evidence="2" id="KW-0812">Transmembrane</keyword>
<evidence type="ECO:0000256" key="2">
    <source>
        <dbReference type="SAM" id="Phobius"/>
    </source>
</evidence>
<evidence type="ECO:0000313" key="3">
    <source>
        <dbReference type="EMBL" id="VVT46183.1"/>
    </source>
</evidence>
<dbReference type="Pfam" id="PF08636">
    <property type="entry name" value="Pkr1"/>
    <property type="match status" value="1"/>
</dbReference>
<keyword evidence="4" id="KW-1185">Reference proteome</keyword>
<name>A0A5E8B4I2_9ASCO</name>
<protein>
    <submittedName>
        <fullName evidence="3">Uncharacterized protein</fullName>
    </submittedName>
</protein>
<dbReference type="GO" id="GO:0005789">
    <property type="term" value="C:endoplasmic reticulum membrane"/>
    <property type="evidence" value="ECO:0007669"/>
    <property type="project" value="TreeGrafter"/>
</dbReference>
<dbReference type="EMBL" id="CABVLU010000001">
    <property type="protein sequence ID" value="VVT46183.1"/>
    <property type="molecule type" value="Genomic_DNA"/>
</dbReference>
<organism evidence="3 4">
    <name type="scientific">Magnusiomyces paraingens</name>
    <dbReference type="NCBI Taxonomy" id="2606893"/>
    <lineage>
        <taxon>Eukaryota</taxon>
        <taxon>Fungi</taxon>
        <taxon>Dikarya</taxon>
        <taxon>Ascomycota</taxon>
        <taxon>Saccharomycotina</taxon>
        <taxon>Dipodascomycetes</taxon>
        <taxon>Dipodascales</taxon>
        <taxon>Dipodascaceae</taxon>
        <taxon>Magnusiomyces</taxon>
    </lineage>
</organism>
<feature type="transmembrane region" description="Helical" evidence="2">
    <location>
        <begin position="20"/>
        <end position="44"/>
    </location>
</feature>
<proteinExistence type="predicted"/>
<dbReference type="InterPro" id="IPR013945">
    <property type="entry name" value="Pkr1"/>
</dbReference>
<dbReference type="GeneID" id="43579910"/>
<dbReference type="Proteomes" id="UP000398389">
    <property type="component" value="Unassembled WGS sequence"/>
</dbReference>
<reference evidence="3 4" key="1">
    <citation type="submission" date="2019-09" db="EMBL/GenBank/DDBJ databases">
        <authorList>
            <person name="Brejova B."/>
        </authorList>
    </citation>
    <scope>NUCLEOTIDE SEQUENCE [LARGE SCALE GENOMIC DNA]</scope>
</reference>